<protein>
    <submittedName>
        <fullName evidence="2">Uncharacterized protein</fullName>
    </submittedName>
</protein>
<dbReference type="STRING" id="1612308.SAMN05444581_12215"/>
<proteinExistence type="predicted"/>
<name>A0A1I4CJM0_9HYPH</name>
<organism evidence="2 3">
    <name type="scientific">Methylocapsa palsarum</name>
    <dbReference type="NCBI Taxonomy" id="1612308"/>
    <lineage>
        <taxon>Bacteria</taxon>
        <taxon>Pseudomonadati</taxon>
        <taxon>Pseudomonadota</taxon>
        <taxon>Alphaproteobacteria</taxon>
        <taxon>Hyphomicrobiales</taxon>
        <taxon>Beijerinckiaceae</taxon>
        <taxon>Methylocapsa</taxon>
    </lineage>
</organism>
<dbReference type="Proteomes" id="UP000198755">
    <property type="component" value="Unassembled WGS sequence"/>
</dbReference>
<dbReference type="EMBL" id="FOSN01000022">
    <property type="protein sequence ID" value="SFK80141.1"/>
    <property type="molecule type" value="Genomic_DNA"/>
</dbReference>
<reference evidence="2 3" key="1">
    <citation type="submission" date="2016-10" db="EMBL/GenBank/DDBJ databases">
        <authorList>
            <person name="de Groot N.N."/>
        </authorList>
    </citation>
    <scope>NUCLEOTIDE SEQUENCE [LARGE SCALE GENOMIC DNA]</scope>
    <source>
        <strain evidence="2 3">NE2</strain>
    </source>
</reference>
<evidence type="ECO:0000313" key="2">
    <source>
        <dbReference type="EMBL" id="SFK80141.1"/>
    </source>
</evidence>
<dbReference type="AlphaFoldDB" id="A0A1I4CJM0"/>
<gene>
    <name evidence="2" type="ORF">SAMN05444581_12215</name>
</gene>
<keyword evidence="3" id="KW-1185">Reference proteome</keyword>
<accession>A0A1I4CJM0</accession>
<evidence type="ECO:0000256" key="1">
    <source>
        <dbReference type="SAM" id="SignalP"/>
    </source>
</evidence>
<feature type="signal peptide" evidence="1">
    <location>
        <begin position="1"/>
        <end position="20"/>
    </location>
</feature>
<keyword evidence="1" id="KW-0732">Signal</keyword>
<evidence type="ECO:0000313" key="3">
    <source>
        <dbReference type="Proteomes" id="UP000198755"/>
    </source>
</evidence>
<sequence>MRKPALILITFLALRGPAMADFTLIAVPNPEPGANVLAEPAGPNSPASPAAEIAVHSKLRRHVHKALERRKTPHRQIAAAIDAQGFGFQVPLDFAARQIAPSQVTIHYAPGVDSSALVDWKGGRLWILVLGDAVRPLGLAARILPRSVTIVQSAKSE</sequence>
<feature type="chain" id="PRO_5011487480" evidence="1">
    <location>
        <begin position="21"/>
        <end position="157"/>
    </location>
</feature>